<dbReference type="Pfam" id="PF08447">
    <property type="entry name" value="PAS_3"/>
    <property type="match status" value="1"/>
</dbReference>
<evidence type="ECO:0000256" key="5">
    <source>
        <dbReference type="SAM" id="Phobius"/>
    </source>
</evidence>
<proteinExistence type="predicted"/>
<dbReference type="PANTHER" id="PTHR46663:SF3">
    <property type="entry name" value="SLL0267 PROTEIN"/>
    <property type="match status" value="1"/>
</dbReference>
<dbReference type="SMART" id="SM00267">
    <property type="entry name" value="GGDEF"/>
    <property type="match status" value="1"/>
</dbReference>
<dbReference type="CDD" id="cd00130">
    <property type="entry name" value="PAS"/>
    <property type="match status" value="1"/>
</dbReference>
<feature type="domain" description="PAS" evidence="6">
    <location>
        <begin position="353"/>
        <end position="427"/>
    </location>
</feature>
<comment type="caution">
    <text evidence="10">The sequence shown here is derived from an EMBL/GenBank/DDBJ whole genome shotgun (WGS) entry which is preliminary data.</text>
</comment>
<reference evidence="11" key="1">
    <citation type="journal article" date="2019" name="Int. J. Syst. Evol. Microbiol.">
        <title>The Global Catalogue of Microorganisms (GCM) 10K type strain sequencing project: providing services to taxonomists for standard genome sequencing and annotation.</title>
        <authorList>
            <consortium name="The Broad Institute Genomics Platform"/>
            <consortium name="The Broad Institute Genome Sequencing Center for Infectious Disease"/>
            <person name="Wu L."/>
            <person name="Ma J."/>
        </authorList>
    </citation>
    <scope>NUCLEOTIDE SEQUENCE [LARGE SCALE GENOMIC DNA]</scope>
    <source>
        <strain evidence="11">CCUG 48884</strain>
    </source>
</reference>
<evidence type="ECO:0000259" key="8">
    <source>
        <dbReference type="PROSITE" id="PS50839"/>
    </source>
</evidence>
<dbReference type="PANTHER" id="PTHR46663">
    <property type="entry name" value="DIGUANYLATE CYCLASE DGCT-RELATED"/>
    <property type="match status" value="1"/>
</dbReference>
<dbReference type="InterPro" id="IPR006189">
    <property type="entry name" value="CHASE_dom"/>
</dbReference>
<dbReference type="NCBIfam" id="TIGR00229">
    <property type="entry name" value="sensory_box"/>
    <property type="match status" value="1"/>
</dbReference>
<dbReference type="SMART" id="SM01079">
    <property type="entry name" value="CHASE"/>
    <property type="match status" value="1"/>
</dbReference>
<dbReference type="Gene3D" id="3.30.70.270">
    <property type="match status" value="1"/>
</dbReference>
<dbReference type="SUPFAM" id="SSF55073">
    <property type="entry name" value="Nucleotide cyclase"/>
    <property type="match status" value="1"/>
</dbReference>
<dbReference type="PROSITE" id="PS50839">
    <property type="entry name" value="CHASE"/>
    <property type="match status" value="1"/>
</dbReference>
<feature type="domain" description="PAC" evidence="7">
    <location>
        <begin position="430"/>
        <end position="482"/>
    </location>
</feature>
<keyword evidence="4 5" id="KW-0472">Membrane</keyword>
<dbReference type="NCBIfam" id="TIGR00254">
    <property type="entry name" value="GGDEF"/>
    <property type="match status" value="1"/>
</dbReference>
<evidence type="ECO:0000313" key="10">
    <source>
        <dbReference type="EMBL" id="MFD1263833.1"/>
    </source>
</evidence>
<dbReference type="SUPFAM" id="SSF55785">
    <property type="entry name" value="PYP-like sensor domain (PAS domain)"/>
    <property type="match status" value="1"/>
</dbReference>
<dbReference type="EMBL" id="JBHTMC010000020">
    <property type="protein sequence ID" value="MFD1263833.1"/>
    <property type="molecule type" value="Genomic_DNA"/>
</dbReference>
<dbReference type="Gene3D" id="3.30.450.350">
    <property type="entry name" value="CHASE domain"/>
    <property type="match status" value="1"/>
</dbReference>
<dbReference type="InterPro" id="IPR042240">
    <property type="entry name" value="CHASE_sf"/>
</dbReference>
<dbReference type="Gene3D" id="3.30.450.20">
    <property type="entry name" value="PAS domain"/>
    <property type="match status" value="1"/>
</dbReference>
<dbReference type="RefSeq" id="WP_277832711.1">
    <property type="nucleotide sequence ID" value="NZ_JARQZE010000005.1"/>
</dbReference>
<evidence type="ECO:0000259" key="7">
    <source>
        <dbReference type="PROSITE" id="PS50113"/>
    </source>
</evidence>
<feature type="domain" description="GGDEF" evidence="9">
    <location>
        <begin position="514"/>
        <end position="652"/>
    </location>
</feature>
<evidence type="ECO:0000256" key="4">
    <source>
        <dbReference type="ARBA" id="ARBA00023136"/>
    </source>
</evidence>
<feature type="transmembrane region" description="Helical" evidence="5">
    <location>
        <begin position="21"/>
        <end position="41"/>
    </location>
</feature>
<protein>
    <submittedName>
        <fullName evidence="10">CHASE domain-containing protein</fullName>
    </submittedName>
</protein>
<evidence type="ECO:0000256" key="3">
    <source>
        <dbReference type="ARBA" id="ARBA00022989"/>
    </source>
</evidence>
<dbReference type="PROSITE" id="PS50112">
    <property type="entry name" value="PAS"/>
    <property type="match status" value="1"/>
</dbReference>
<dbReference type="InterPro" id="IPR029787">
    <property type="entry name" value="Nucleotide_cyclase"/>
</dbReference>
<dbReference type="Pfam" id="PF00990">
    <property type="entry name" value="GGDEF"/>
    <property type="match status" value="1"/>
</dbReference>
<dbReference type="InterPro" id="IPR000700">
    <property type="entry name" value="PAS-assoc_C"/>
</dbReference>
<feature type="domain" description="CHASE" evidence="8">
    <location>
        <begin position="83"/>
        <end position="248"/>
    </location>
</feature>
<gene>
    <name evidence="10" type="ORF">ACFQ4M_09565</name>
</gene>
<dbReference type="Pfam" id="PF03924">
    <property type="entry name" value="CHASE"/>
    <property type="match status" value="1"/>
</dbReference>
<dbReference type="Proteomes" id="UP001597158">
    <property type="component" value="Unassembled WGS sequence"/>
</dbReference>
<evidence type="ECO:0000256" key="2">
    <source>
        <dbReference type="ARBA" id="ARBA00022692"/>
    </source>
</evidence>
<dbReference type="InterPro" id="IPR043128">
    <property type="entry name" value="Rev_trsase/Diguanyl_cyclase"/>
</dbReference>
<comment type="subcellular location">
    <subcellularLocation>
        <location evidence="1">Membrane</location>
    </subcellularLocation>
</comment>
<evidence type="ECO:0000259" key="9">
    <source>
        <dbReference type="PROSITE" id="PS50887"/>
    </source>
</evidence>
<dbReference type="PROSITE" id="PS50113">
    <property type="entry name" value="PAC"/>
    <property type="match status" value="1"/>
</dbReference>
<organism evidence="10 11">
    <name type="scientific">Thauera mechernichensis</name>
    <dbReference type="NCBI Taxonomy" id="82788"/>
    <lineage>
        <taxon>Bacteria</taxon>
        <taxon>Pseudomonadati</taxon>
        <taxon>Pseudomonadota</taxon>
        <taxon>Betaproteobacteria</taxon>
        <taxon>Rhodocyclales</taxon>
        <taxon>Zoogloeaceae</taxon>
        <taxon>Thauera</taxon>
    </lineage>
</organism>
<dbReference type="InterPro" id="IPR000014">
    <property type="entry name" value="PAS"/>
</dbReference>
<accession>A0ABW3WF30</accession>
<evidence type="ECO:0000313" key="11">
    <source>
        <dbReference type="Proteomes" id="UP001597158"/>
    </source>
</evidence>
<keyword evidence="3 5" id="KW-1133">Transmembrane helix</keyword>
<sequence length="666" mass="72600">MPPEANAPQGRTPGLLDRSAAAWLALGVSCALTIALAQYVATHLDTRAQDRFMIGTEVARNQLLSRMRAYEQVLRGGAALFAASEHVDRKEWHDYVAALDLDDGLPGIQGIGFAEVIPASRLDEHHAAVRSEGFPGYSVHPPGARDPYTSIVYLEPFIDRNLRAFGYDMYSEPVRREAMSRARDSGQAALSGKVTLVQEDGRNTQPGFLIYLPVFDRQIDTRDVGGRRTALLGYVYSPFRAHDMMRSIFADGLRNAIVELFDHYPDDANLLFASSPARHDARHTVTHAVEVGGRNWVVRFSSTAAFEADSQSAEPMLILVGGSALGVLLFTILRTNAVHRRRMQAAANSLAASRDEFRALVENVPGVVFRCQVGAPWPVIHIGQSVEALTGATADEFVSGAVSFADFIEPEDIPRIEQAIRDAADKQTSYEVEYRMLGGDGAVCWVSERGRVHADALGRDLWLDGVIVDISALKHAEETMRSLAFVDTLTQLPNRRFLLDRLRQGLANSRRHGHHGALLFVDLDHFKAVNDAHGHEAGDELLCEVASRLRQCVREGDTVARLGGDEFVIMLEDLGDSSTEAFAKGTVITDKILAALNQPFEVGSATLQSTPSIGLTCFSGEDDSAESLLRRADAAMYRAKAGGRNRVETSAASALALPAGQRSARS</sequence>
<dbReference type="InterPro" id="IPR000160">
    <property type="entry name" value="GGDEF_dom"/>
</dbReference>
<evidence type="ECO:0000256" key="1">
    <source>
        <dbReference type="ARBA" id="ARBA00004370"/>
    </source>
</evidence>
<dbReference type="InterPro" id="IPR035965">
    <property type="entry name" value="PAS-like_dom_sf"/>
</dbReference>
<dbReference type="CDD" id="cd01949">
    <property type="entry name" value="GGDEF"/>
    <property type="match status" value="1"/>
</dbReference>
<keyword evidence="2 5" id="KW-0812">Transmembrane</keyword>
<keyword evidence="11" id="KW-1185">Reference proteome</keyword>
<dbReference type="InterPro" id="IPR052163">
    <property type="entry name" value="DGC-Regulatory_Protein"/>
</dbReference>
<dbReference type="InterPro" id="IPR013655">
    <property type="entry name" value="PAS_fold_3"/>
</dbReference>
<dbReference type="PROSITE" id="PS50887">
    <property type="entry name" value="GGDEF"/>
    <property type="match status" value="1"/>
</dbReference>
<name>A0ABW3WF30_9RHOO</name>
<evidence type="ECO:0000259" key="6">
    <source>
        <dbReference type="PROSITE" id="PS50112"/>
    </source>
</evidence>
<dbReference type="SMART" id="SM00091">
    <property type="entry name" value="PAS"/>
    <property type="match status" value="1"/>
</dbReference>